<dbReference type="Pfam" id="PF16313">
    <property type="entry name" value="DUF4953"/>
    <property type="match status" value="1"/>
</dbReference>
<dbReference type="AlphaFoldDB" id="A0A7C3PJL1"/>
<evidence type="ECO:0000313" key="4">
    <source>
        <dbReference type="EMBL" id="HFN01515.1"/>
    </source>
</evidence>
<dbReference type="InterPro" id="IPR034032">
    <property type="entry name" value="Zn_MMP-like_bac"/>
</dbReference>
<dbReference type="InterPro" id="IPR024079">
    <property type="entry name" value="MetalloPept_cat_dom_sf"/>
</dbReference>
<evidence type="ECO:0000259" key="3">
    <source>
        <dbReference type="Pfam" id="PF17148"/>
    </source>
</evidence>
<dbReference type="CDD" id="cd04276">
    <property type="entry name" value="ZnMc_MMP_like_2"/>
    <property type="match status" value="1"/>
</dbReference>
<protein>
    <submittedName>
        <fullName evidence="4">DUF5117 domain-containing protein</fullName>
    </submittedName>
</protein>
<accession>A0A7C3PJL1</accession>
<organism evidence="4">
    <name type="scientific">Oscillatoriales cyanobacterium SpSt-418</name>
    <dbReference type="NCBI Taxonomy" id="2282169"/>
    <lineage>
        <taxon>Bacteria</taxon>
        <taxon>Bacillati</taxon>
        <taxon>Cyanobacteriota</taxon>
        <taxon>Cyanophyceae</taxon>
        <taxon>Oscillatoriophycideae</taxon>
        <taxon>Oscillatoriales</taxon>
    </lineage>
</organism>
<sequence>MKRLVWAIAFLCSFCVAVGGSQLPVFSQTKPAQVLESTRHAVEKAASLLTSEKTSATPKTPIAKPTSFESAIKGSKQIDGLFTLYQNAEKGKLLAEIEPNQLNTTFLLTVTLESGIGESGLHSGLPIADLLFTLRKVGERLQFSVPNVYFRTDPGDPLQRSVQRSFSNSVLQTLPILSTHPDRKSYLVDLAPLFLADLPGITPILPFLLGASYTLDPNKSYYDTVTNFPTNTEIRSVYGFSGGASSEAFPAFVTALPDSRAFNLQIHYSLSQLPTNNGYRPRLADDRVGYFLTAYQNFSDESPRSPFVRYINRWHLEKANPSAAMSPPKEPIVFWIENTVPVEYRDAVRDGVEMWNKAFEKIGFQTAIVAKQMPDNADWDPADVRYNTIRWLTAYDVGFVGIGPSRVNPLTGQILDADILIDAGFARFLKQQFQSVVEQNELRMMPDLARLTGVNALCGYGIDSQQLQTTVKPQPSPKWAFRWLASYDLCYGLEARRQLSVGSIALSTMQNVLPSDSEMKQFVQQYLRMLVAHEVGHTLGLRHNFRASSMLKPDELHNVEITRQKGLVGSVMDYSSVNLAPPGVKQGDYFTQVVGPYDEWAIAYGYSISPDNRVPQLEKRFLDEIARRAPEPELAYATDEDLFVRLDPQTNVFDLSSDLLTFAPLQLENALQMWERVERRYPLDGQSYNDVRIIFDDIFNYYFQNSRFLVNFIGGQSFNRYRGGDSRDRLPFEPVSVDKQRKALGLIKTYVFDESKFQFSPELLNKLAPARWFTWGEFPEVAPLEYPIYDRVLLFQSIILRDLLSGSRLARLRNIELKTTSAEQALTLPELFDTVQNGIWGEVLNPEQDLKLSSIRRGLQREHLNLMSGMILRSLSVPEDARSLAWYELRQLQKALNNTLKRRGDEMDVYTLAHLEETRDRVNKILNARLETK</sequence>
<dbReference type="InterPro" id="IPR033413">
    <property type="entry name" value="DUF5117"/>
</dbReference>
<gene>
    <name evidence="4" type="ORF">ENR64_27965</name>
</gene>
<dbReference type="PANTHER" id="PTHR38478:SF1">
    <property type="entry name" value="ZINC DEPENDENT METALLOPROTEASE DOMAIN LIPOPROTEIN"/>
    <property type="match status" value="1"/>
</dbReference>
<evidence type="ECO:0000259" key="2">
    <source>
        <dbReference type="Pfam" id="PF16313"/>
    </source>
</evidence>
<feature type="signal peptide" evidence="1">
    <location>
        <begin position="1"/>
        <end position="17"/>
    </location>
</feature>
<feature type="domain" description="EcxA zinc-binding" evidence="2">
    <location>
        <begin position="517"/>
        <end position="844"/>
    </location>
</feature>
<dbReference type="Gene3D" id="3.40.390.10">
    <property type="entry name" value="Collagenase (Catalytic Domain)"/>
    <property type="match status" value="1"/>
</dbReference>
<dbReference type="EMBL" id="DSRU01000416">
    <property type="protein sequence ID" value="HFN01515.1"/>
    <property type="molecule type" value="Genomic_DNA"/>
</dbReference>
<proteinExistence type="predicted"/>
<dbReference type="InterPro" id="IPR032534">
    <property type="entry name" value="EcxA_zinc-bd"/>
</dbReference>
<keyword evidence="1" id="KW-0732">Signal</keyword>
<name>A0A7C3PJL1_9CYAN</name>
<dbReference type="PANTHER" id="PTHR38478">
    <property type="entry name" value="PEPTIDASE M1A AND M12B"/>
    <property type="match status" value="1"/>
</dbReference>
<feature type="chain" id="PRO_5027817707" evidence="1">
    <location>
        <begin position="18"/>
        <end position="933"/>
    </location>
</feature>
<dbReference type="Pfam" id="PF17148">
    <property type="entry name" value="DUF5117"/>
    <property type="match status" value="1"/>
</dbReference>
<dbReference type="GO" id="GO:0008237">
    <property type="term" value="F:metallopeptidase activity"/>
    <property type="evidence" value="ECO:0007669"/>
    <property type="project" value="InterPro"/>
</dbReference>
<feature type="domain" description="DUF5117" evidence="3">
    <location>
        <begin position="144"/>
        <end position="318"/>
    </location>
</feature>
<reference evidence="4" key="1">
    <citation type="journal article" date="2020" name="mSystems">
        <title>Genome- and Community-Level Interaction Insights into Carbon Utilization and Element Cycling Functions of Hydrothermarchaeota in Hydrothermal Sediment.</title>
        <authorList>
            <person name="Zhou Z."/>
            <person name="Liu Y."/>
            <person name="Xu W."/>
            <person name="Pan J."/>
            <person name="Luo Z.H."/>
            <person name="Li M."/>
        </authorList>
    </citation>
    <scope>NUCLEOTIDE SEQUENCE [LARGE SCALE GENOMIC DNA]</scope>
    <source>
        <strain evidence="4">SpSt-418</strain>
    </source>
</reference>
<evidence type="ECO:0000256" key="1">
    <source>
        <dbReference type="SAM" id="SignalP"/>
    </source>
</evidence>
<dbReference type="SUPFAM" id="SSF55486">
    <property type="entry name" value="Metalloproteases ('zincins'), catalytic domain"/>
    <property type="match status" value="1"/>
</dbReference>
<comment type="caution">
    <text evidence="4">The sequence shown here is derived from an EMBL/GenBank/DDBJ whole genome shotgun (WGS) entry which is preliminary data.</text>
</comment>